<name>A0A0E9Q6D5_ANGAN</name>
<sequence length="9" mass="977">MLIMINVGS</sequence>
<proteinExistence type="predicted"/>
<evidence type="ECO:0000313" key="1">
    <source>
        <dbReference type="EMBL" id="JAH11885.1"/>
    </source>
</evidence>
<reference evidence="1" key="1">
    <citation type="submission" date="2014-11" db="EMBL/GenBank/DDBJ databases">
        <authorList>
            <person name="Amaro Gonzalez C."/>
        </authorList>
    </citation>
    <scope>NUCLEOTIDE SEQUENCE</scope>
</reference>
<reference evidence="1" key="2">
    <citation type="journal article" date="2015" name="Fish Shellfish Immunol.">
        <title>Early steps in the European eel (Anguilla anguilla)-Vibrio vulnificus interaction in the gills: Role of the RtxA13 toxin.</title>
        <authorList>
            <person name="Callol A."/>
            <person name="Pajuelo D."/>
            <person name="Ebbesson L."/>
            <person name="Teles M."/>
            <person name="MacKenzie S."/>
            <person name="Amaro C."/>
        </authorList>
    </citation>
    <scope>NUCLEOTIDE SEQUENCE</scope>
</reference>
<organism evidence="1">
    <name type="scientific">Anguilla anguilla</name>
    <name type="common">European freshwater eel</name>
    <name type="synonym">Muraena anguilla</name>
    <dbReference type="NCBI Taxonomy" id="7936"/>
    <lineage>
        <taxon>Eukaryota</taxon>
        <taxon>Metazoa</taxon>
        <taxon>Chordata</taxon>
        <taxon>Craniata</taxon>
        <taxon>Vertebrata</taxon>
        <taxon>Euteleostomi</taxon>
        <taxon>Actinopterygii</taxon>
        <taxon>Neopterygii</taxon>
        <taxon>Teleostei</taxon>
        <taxon>Anguilliformes</taxon>
        <taxon>Anguillidae</taxon>
        <taxon>Anguilla</taxon>
    </lineage>
</organism>
<accession>A0A0E9Q6D5</accession>
<protein>
    <submittedName>
        <fullName evidence="1">Uncharacterized protein</fullName>
    </submittedName>
</protein>
<dbReference type="EMBL" id="GBXM01096692">
    <property type="protein sequence ID" value="JAH11885.1"/>
    <property type="molecule type" value="Transcribed_RNA"/>
</dbReference>